<dbReference type="HOGENOM" id="CLU_1251139_0_0_1"/>
<evidence type="ECO:0000313" key="2">
    <source>
        <dbReference type="EMBL" id="ETS61565.1"/>
    </source>
</evidence>
<dbReference type="OrthoDB" id="10647064at2759"/>
<evidence type="ECO:0000313" key="3">
    <source>
        <dbReference type="Proteomes" id="UP000019462"/>
    </source>
</evidence>
<evidence type="ECO:0000256" key="1">
    <source>
        <dbReference type="SAM" id="MobiDB-lite"/>
    </source>
</evidence>
<keyword evidence="3" id="KW-1185">Reference proteome</keyword>
<dbReference type="AlphaFoldDB" id="W3VJ68"/>
<sequence length="221" mass="23525">MPYALLSPLRGSQSAAPKRASDEASPVIDQRKRQVLSQRHAGRADTESDKKNFENSADTTSAAADARAAAAAAAAGCSKKFLMKIHVLEAKRTSLAKLGPRQHLRHLDCTTPLGASRGWAIGGGTGVVDCAIDKLACGGSAGLDCPSGRLRLRTLKLRMQVEALRSGNQMHCFLSVMHLVRLAVPVRCLAKKEKKSAIWGWPSCPSAVIPRIGLSPEALEP</sequence>
<dbReference type="Proteomes" id="UP000019462">
    <property type="component" value="Unassembled WGS sequence"/>
</dbReference>
<comment type="caution">
    <text evidence="2">The sequence shown here is derived from an EMBL/GenBank/DDBJ whole genome shotgun (WGS) entry which is preliminary data.</text>
</comment>
<name>W3VJ68_MOEAP</name>
<feature type="compositionally biased region" description="Basic and acidic residues" evidence="1">
    <location>
        <begin position="42"/>
        <end position="53"/>
    </location>
</feature>
<feature type="region of interest" description="Disordered" evidence="1">
    <location>
        <begin position="1"/>
        <end position="58"/>
    </location>
</feature>
<organism evidence="2 3">
    <name type="scientific">Moesziomyces aphidis</name>
    <name type="common">Pseudozyma aphidis</name>
    <dbReference type="NCBI Taxonomy" id="84754"/>
    <lineage>
        <taxon>Eukaryota</taxon>
        <taxon>Fungi</taxon>
        <taxon>Dikarya</taxon>
        <taxon>Basidiomycota</taxon>
        <taxon>Ustilaginomycotina</taxon>
        <taxon>Ustilaginomycetes</taxon>
        <taxon>Ustilaginales</taxon>
        <taxon>Ustilaginaceae</taxon>
        <taxon>Moesziomyces</taxon>
    </lineage>
</organism>
<accession>W3VJ68</accession>
<dbReference type="EMBL" id="AWNI01000015">
    <property type="protein sequence ID" value="ETS61565.1"/>
    <property type="molecule type" value="Genomic_DNA"/>
</dbReference>
<proteinExistence type="predicted"/>
<protein>
    <submittedName>
        <fullName evidence="2">Uncharacterized protein</fullName>
    </submittedName>
</protein>
<reference evidence="2 3" key="1">
    <citation type="journal article" date="2014" name="Genome Announc.">
        <title>Genome sequence of the basidiomycetous fungus Pseudozyma aphidis DSM70725, an efficient producer of biosurfactant mannosylerythritol lipids.</title>
        <authorList>
            <person name="Lorenz S."/>
            <person name="Guenther M."/>
            <person name="Grumaz C."/>
            <person name="Rupp S."/>
            <person name="Zibek S."/>
            <person name="Sohn K."/>
        </authorList>
    </citation>
    <scope>NUCLEOTIDE SEQUENCE [LARGE SCALE GENOMIC DNA]</scope>
    <source>
        <strain evidence="3">ATCC 32657 / CBS 517.83 / DSM 70725 / JCM 10318 / NBRC 10182 / NRRL Y-7954 / St-0401</strain>
    </source>
</reference>
<gene>
    <name evidence="2" type="ORF">PaG_04317</name>
</gene>